<sequence length="104" mass="10183">MALPAVVVLMVLLVWGVLVAAAQLRCIDAAGLAARAAARGEHDPVGRALAVAPAGAAVDVVESGDTVRVLVEAQCPGLGGLASGMSMKVSAVAVAANEAALGRE</sequence>
<keyword evidence="2" id="KW-1185">Reference proteome</keyword>
<gene>
    <name evidence="1" type="ORF">FHX73_112992</name>
</gene>
<dbReference type="EMBL" id="VIWT01000001">
    <property type="protein sequence ID" value="TWF99153.1"/>
    <property type="molecule type" value="Genomic_DNA"/>
</dbReference>
<proteinExistence type="predicted"/>
<accession>A0A561UIF6</accession>
<reference evidence="1 2" key="1">
    <citation type="submission" date="2019-06" db="EMBL/GenBank/DDBJ databases">
        <title>Sequencing the genomes of 1000 actinobacteria strains.</title>
        <authorList>
            <person name="Klenk H.-P."/>
        </authorList>
    </citation>
    <scope>NUCLEOTIDE SEQUENCE [LARGE SCALE GENOMIC DNA]</scope>
    <source>
        <strain evidence="1 2">DSM 44826</strain>
    </source>
</reference>
<evidence type="ECO:0008006" key="3">
    <source>
        <dbReference type="Google" id="ProtNLM"/>
    </source>
</evidence>
<dbReference type="AlphaFoldDB" id="A0A561UIF6"/>
<comment type="caution">
    <text evidence="1">The sequence shown here is derived from an EMBL/GenBank/DDBJ whole genome shotgun (WGS) entry which is preliminary data.</text>
</comment>
<dbReference type="InterPro" id="IPR049790">
    <property type="entry name" value="Rv3655c/TadE"/>
</dbReference>
<name>A0A561UIF6_9ACTN</name>
<dbReference type="Proteomes" id="UP000317940">
    <property type="component" value="Unassembled WGS sequence"/>
</dbReference>
<protein>
    <recommendedName>
        <fullName evidence="3">TadE-like protein</fullName>
    </recommendedName>
</protein>
<evidence type="ECO:0000313" key="1">
    <source>
        <dbReference type="EMBL" id="TWF99153.1"/>
    </source>
</evidence>
<organism evidence="1 2">
    <name type="scientific">Kitasatospora viridis</name>
    <dbReference type="NCBI Taxonomy" id="281105"/>
    <lineage>
        <taxon>Bacteria</taxon>
        <taxon>Bacillati</taxon>
        <taxon>Actinomycetota</taxon>
        <taxon>Actinomycetes</taxon>
        <taxon>Kitasatosporales</taxon>
        <taxon>Streptomycetaceae</taxon>
        <taxon>Kitasatospora</taxon>
    </lineage>
</organism>
<dbReference type="NCBIfam" id="NF041390">
    <property type="entry name" value="TadE_Rv3655c"/>
    <property type="match status" value="1"/>
</dbReference>
<evidence type="ECO:0000313" key="2">
    <source>
        <dbReference type="Proteomes" id="UP000317940"/>
    </source>
</evidence>